<reference evidence="1 2" key="1">
    <citation type="submission" date="2019-04" db="EMBL/GenBank/DDBJ databases">
        <title>Microbes associate with the intestines of laboratory mice.</title>
        <authorList>
            <person name="Navarre W."/>
            <person name="Wong E."/>
            <person name="Huang K."/>
            <person name="Tropini C."/>
            <person name="Ng K."/>
            <person name="Yu B."/>
        </authorList>
    </citation>
    <scope>NUCLEOTIDE SEQUENCE [LARGE SCALE GENOMIC DNA]</scope>
    <source>
        <strain evidence="1 2">NM22_B1</strain>
    </source>
</reference>
<dbReference type="AlphaFoldDB" id="A0A4S2FF66"/>
<dbReference type="EMBL" id="SRYJ01000075">
    <property type="protein sequence ID" value="TGY66821.1"/>
    <property type="molecule type" value="Genomic_DNA"/>
</dbReference>
<protein>
    <submittedName>
        <fullName evidence="1">Uncharacterized protein</fullName>
    </submittedName>
</protein>
<accession>A0A4S2FF66</accession>
<name>A0A4S2FF66_9BACT</name>
<evidence type="ECO:0000313" key="1">
    <source>
        <dbReference type="EMBL" id="TGY66821.1"/>
    </source>
</evidence>
<dbReference type="Proteomes" id="UP000310760">
    <property type="component" value="Unassembled WGS sequence"/>
</dbReference>
<organism evidence="1 2">
    <name type="scientific">Phocaeicola sartorii</name>
    <dbReference type="NCBI Taxonomy" id="671267"/>
    <lineage>
        <taxon>Bacteria</taxon>
        <taxon>Pseudomonadati</taxon>
        <taxon>Bacteroidota</taxon>
        <taxon>Bacteroidia</taxon>
        <taxon>Bacteroidales</taxon>
        <taxon>Bacteroidaceae</taxon>
        <taxon>Phocaeicola</taxon>
    </lineage>
</organism>
<proteinExistence type="predicted"/>
<gene>
    <name evidence="1" type="ORF">E5339_20690</name>
</gene>
<dbReference type="RefSeq" id="WP_135952756.1">
    <property type="nucleotide sequence ID" value="NZ_CAPOAU010000138.1"/>
</dbReference>
<comment type="caution">
    <text evidence="1">The sequence shown here is derived from an EMBL/GenBank/DDBJ whole genome shotgun (WGS) entry which is preliminary data.</text>
</comment>
<evidence type="ECO:0000313" key="2">
    <source>
        <dbReference type="Proteomes" id="UP000310760"/>
    </source>
</evidence>
<sequence>MEYKNFKEIVRLSSIEIEIGSKGADKAPDYITLNLNPVFATELQVGDLIVIDNRDLEKDSVQIHNNWQNNQWRHFFHDALDMYLLTGYLSYSENQKLTIRIEGRSFYYGGEVMCLRGSLVFKNNL</sequence>